<reference evidence="1 2" key="1">
    <citation type="submission" date="2020-02" db="EMBL/GenBank/DDBJ databases">
        <authorList>
            <person name="Kociolek L.K."/>
            <person name="Ozer E.A."/>
        </authorList>
    </citation>
    <scope>NUCLEOTIDE SEQUENCE [LARGE SCALE GENOMIC DNA]</scope>
    <source>
        <strain evidence="1 2">ATCC 14501</strain>
    </source>
</reference>
<evidence type="ECO:0000313" key="2">
    <source>
        <dbReference type="Proteomes" id="UP000503330"/>
    </source>
</evidence>
<protein>
    <submittedName>
        <fullName evidence="1">Uncharacterized protein</fullName>
    </submittedName>
</protein>
<dbReference type="Proteomes" id="UP000503330">
    <property type="component" value="Chromosome"/>
</dbReference>
<gene>
    <name evidence="1" type="ORF">G4D54_05185</name>
</gene>
<dbReference type="EMBL" id="CP048838">
    <property type="protein sequence ID" value="QJA01858.1"/>
    <property type="molecule type" value="Genomic_DNA"/>
</dbReference>
<evidence type="ECO:0000313" key="1">
    <source>
        <dbReference type="EMBL" id="QJA01858.1"/>
    </source>
</evidence>
<proteinExistence type="predicted"/>
<dbReference type="RefSeq" id="WP_002607982.1">
    <property type="nucleotide sequence ID" value="NZ_BAAACC010000030.1"/>
</dbReference>
<dbReference type="AlphaFoldDB" id="A0AAP9SEH4"/>
<accession>A0AAP9SEH4</accession>
<dbReference type="GeneID" id="61924908"/>
<sequence length="172" mass="20344">MNDLLRSEEYDFVNSKDKQFIVAFDSEMLKLGYTCNQAIGEGYCWGRKMIIYTKAGVKSKKSYARIYLRDNDLILRMYFSNVDKHKQAIEQAPDYIQQAFTGDYGACKHCHNMKEDGTCNHRKSYTVHNQHYEFCDGFAFWFFSPDLARIPDYIKLFLDFYPDKKRKVKVIS</sequence>
<organism evidence="1 2">
    <name type="scientific">Clostridium innocuum</name>
    <dbReference type="NCBI Taxonomy" id="1522"/>
    <lineage>
        <taxon>Bacteria</taxon>
        <taxon>Bacillati</taxon>
        <taxon>Bacillota</taxon>
        <taxon>Clostridia</taxon>
        <taxon>Eubacteriales</taxon>
        <taxon>Clostridiaceae</taxon>
        <taxon>Clostridium</taxon>
    </lineage>
</organism>
<name>A0AAP9SEH4_CLOIN</name>